<comment type="function">
    <text evidence="12">Subunits I and II form the functional core of the enzyme complex. Electrons originating in cytochrome c are transferred via heme a and Cu(A) to the binuclear center formed by heme a3 and Cu(B).</text>
</comment>
<keyword evidence="7" id="KW-1278">Translocase</keyword>
<keyword evidence="5 15" id="KW-0812">Transmembrane</keyword>
<evidence type="ECO:0000313" key="18">
    <source>
        <dbReference type="Proteomes" id="UP000192660"/>
    </source>
</evidence>
<name>A0A1W1W7L7_SULTA</name>
<evidence type="ECO:0000259" key="16">
    <source>
        <dbReference type="PROSITE" id="PS50857"/>
    </source>
</evidence>
<reference evidence="18" key="1">
    <citation type="submission" date="2017-04" db="EMBL/GenBank/DDBJ databases">
        <authorList>
            <person name="Varghese N."/>
            <person name="Submissions S."/>
        </authorList>
    </citation>
    <scope>NUCLEOTIDE SEQUENCE [LARGE SCALE GENOMIC DNA]</scope>
    <source>
        <strain evidence="18">DSM 9293</strain>
    </source>
</reference>
<dbReference type="InterPro" id="IPR002429">
    <property type="entry name" value="CcO_II-like_C"/>
</dbReference>
<dbReference type="RefSeq" id="WP_020376363.1">
    <property type="nucleotide sequence ID" value="NZ_FWWY01000001.1"/>
</dbReference>
<evidence type="ECO:0000256" key="10">
    <source>
        <dbReference type="ARBA" id="ARBA00023008"/>
    </source>
</evidence>
<dbReference type="InterPro" id="IPR001505">
    <property type="entry name" value="Copper_CuA"/>
</dbReference>
<keyword evidence="4" id="KW-0813">Transport</keyword>
<evidence type="ECO:0000256" key="13">
    <source>
        <dbReference type="ARBA" id="ARBA00031399"/>
    </source>
</evidence>
<keyword evidence="6" id="KW-0479">Metal-binding</keyword>
<accession>A0A1W1W7L7</accession>
<evidence type="ECO:0000256" key="11">
    <source>
        <dbReference type="ARBA" id="ARBA00023136"/>
    </source>
</evidence>
<feature type="transmembrane region" description="Helical" evidence="15">
    <location>
        <begin position="42"/>
        <end position="69"/>
    </location>
</feature>
<evidence type="ECO:0000256" key="7">
    <source>
        <dbReference type="ARBA" id="ARBA00022967"/>
    </source>
</evidence>
<comment type="subcellular location">
    <subcellularLocation>
        <location evidence="1">Membrane</location>
        <topology evidence="1">Multi-pass membrane protein</topology>
    </subcellularLocation>
</comment>
<dbReference type="Gene3D" id="1.10.287.90">
    <property type="match status" value="1"/>
</dbReference>
<evidence type="ECO:0000256" key="1">
    <source>
        <dbReference type="ARBA" id="ARBA00004141"/>
    </source>
</evidence>
<proteinExistence type="inferred from homology"/>
<evidence type="ECO:0000256" key="9">
    <source>
        <dbReference type="ARBA" id="ARBA00022989"/>
    </source>
</evidence>
<dbReference type="Gene3D" id="2.60.40.420">
    <property type="entry name" value="Cupredoxins - blue copper proteins"/>
    <property type="match status" value="1"/>
</dbReference>
<dbReference type="Proteomes" id="UP000192660">
    <property type="component" value="Unassembled WGS sequence"/>
</dbReference>
<evidence type="ECO:0000256" key="15">
    <source>
        <dbReference type="SAM" id="Phobius"/>
    </source>
</evidence>
<evidence type="ECO:0000256" key="4">
    <source>
        <dbReference type="ARBA" id="ARBA00022448"/>
    </source>
</evidence>
<evidence type="ECO:0000256" key="2">
    <source>
        <dbReference type="ARBA" id="ARBA00007866"/>
    </source>
</evidence>
<dbReference type="AlphaFoldDB" id="A0A1W1W7L7"/>
<dbReference type="STRING" id="28034.BFX07_03330"/>
<evidence type="ECO:0000313" key="17">
    <source>
        <dbReference type="EMBL" id="SMC02268.1"/>
    </source>
</evidence>
<sequence length="272" mass="30958">MGENVVFTILWVILSVLAEIGDRVLIHHNPMYYIVSNQGELALQAFDFIMVVLTPVFVFVALFLLFTMVRFHTKRGEMPPANRRFAVDNKAFVVVWVGGSIVLNLLFFLHPTTSAMEQMFALDEPAANTHDLIVDVTARQWEWIFSYPQYGLTQTVNANGQDMLELPVNKPVEFVLRSYDPYHTYDQYADVIHSFWIPAFGIKEDVIPGETRYEYLTPTKITSFSVNPMVRVQCAEVCGPGHPWMEAPLKVVSQAQFAQWIKYEKSLANGAG</sequence>
<evidence type="ECO:0000256" key="8">
    <source>
        <dbReference type="ARBA" id="ARBA00022982"/>
    </source>
</evidence>
<comment type="catalytic activity">
    <reaction evidence="14">
        <text>4 Fe(II)-[cytochrome c] + O2 + 8 H(+)(in) = 4 Fe(III)-[cytochrome c] + 2 H2O + 4 H(+)(out)</text>
        <dbReference type="Rhea" id="RHEA:11436"/>
        <dbReference type="Rhea" id="RHEA-COMP:10350"/>
        <dbReference type="Rhea" id="RHEA-COMP:14399"/>
        <dbReference type="ChEBI" id="CHEBI:15377"/>
        <dbReference type="ChEBI" id="CHEBI:15378"/>
        <dbReference type="ChEBI" id="CHEBI:15379"/>
        <dbReference type="ChEBI" id="CHEBI:29033"/>
        <dbReference type="ChEBI" id="CHEBI:29034"/>
        <dbReference type="EC" id="7.1.1.9"/>
    </reaction>
</comment>
<dbReference type="PRINTS" id="PR01166">
    <property type="entry name" value="CYCOXIDASEII"/>
</dbReference>
<dbReference type="GO" id="GO:0016020">
    <property type="term" value="C:membrane"/>
    <property type="evidence" value="ECO:0007669"/>
    <property type="project" value="UniProtKB-SubCell"/>
</dbReference>
<keyword evidence="11 15" id="KW-0472">Membrane</keyword>
<keyword evidence="9 15" id="KW-1133">Transmembrane helix</keyword>
<dbReference type="Pfam" id="PF00116">
    <property type="entry name" value="COX2"/>
    <property type="match status" value="1"/>
</dbReference>
<gene>
    <name evidence="17" type="ORF">SAMN00768000_0489</name>
</gene>
<dbReference type="PANTHER" id="PTHR22888:SF9">
    <property type="entry name" value="CYTOCHROME C OXIDASE SUBUNIT 2"/>
    <property type="match status" value="1"/>
</dbReference>
<dbReference type="GO" id="GO:0042773">
    <property type="term" value="P:ATP synthesis coupled electron transport"/>
    <property type="evidence" value="ECO:0007669"/>
    <property type="project" value="TreeGrafter"/>
</dbReference>
<protein>
    <recommendedName>
        <fullName evidence="3">cytochrome-c oxidase</fullName>
        <ecNumber evidence="3">7.1.1.9</ecNumber>
    </recommendedName>
    <alternativeName>
        <fullName evidence="13">Cytochrome aa3 subunit 2</fullName>
    </alternativeName>
</protein>
<feature type="domain" description="Cytochrome oxidase subunit II copper A binding" evidence="16">
    <location>
        <begin position="129"/>
        <end position="263"/>
    </location>
</feature>
<keyword evidence="8" id="KW-0249">Electron transport</keyword>
<dbReference type="SUPFAM" id="SSF49503">
    <property type="entry name" value="Cupredoxins"/>
    <property type="match status" value="1"/>
</dbReference>
<dbReference type="OrthoDB" id="2080160at2"/>
<evidence type="ECO:0000256" key="5">
    <source>
        <dbReference type="ARBA" id="ARBA00022692"/>
    </source>
</evidence>
<evidence type="ECO:0000256" key="6">
    <source>
        <dbReference type="ARBA" id="ARBA00022723"/>
    </source>
</evidence>
<dbReference type="GO" id="GO:0005507">
    <property type="term" value="F:copper ion binding"/>
    <property type="evidence" value="ECO:0007669"/>
    <property type="project" value="InterPro"/>
</dbReference>
<dbReference type="PROSITE" id="PS00078">
    <property type="entry name" value="COX2"/>
    <property type="match status" value="1"/>
</dbReference>
<dbReference type="EC" id="7.1.1.9" evidence="3"/>
<feature type="transmembrane region" description="Helical" evidence="15">
    <location>
        <begin position="90"/>
        <end position="109"/>
    </location>
</feature>
<keyword evidence="10" id="KW-0186">Copper</keyword>
<dbReference type="GO" id="GO:0004129">
    <property type="term" value="F:cytochrome-c oxidase activity"/>
    <property type="evidence" value="ECO:0007669"/>
    <property type="project" value="UniProtKB-EC"/>
</dbReference>
<dbReference type="InterPro" id="IPR036257">
    <property type="entry name" value="Cyt_c_oxidase_su2_TM_sf"/>
</dbReference>
<comment type="similarity">
    <text evidence="2">Belongs to the cytochrome c oxidase subunit 2 family.</text>
</comment>
<evidence type="ECO:0000256" key="14">
    <source>
        <dbReference type="ARBA" id="ARBA00047816"/>
    </source>
</evidence>
<organism evidence="17 18">
    <name type="scientific">Sulfobacillus thermosulfidooxidans (strain DSM 9293 / VKM B-1269 / AT-1)</name>
    <dbReference type="NCBI Taxonomy" id="929705"/>
    <lineage>
        <taxon>Bacteria</taxon>
        <taxon>Bacillati</taxon>
        <taxon>Bacillota</taxon>
        <taxon>Clostridia</taxon>
        <taxon>Eubacteriales</taxon>
        <taxon>Clostridiales Family XVII. Incertae Sedis</taxon>
        <taxon>Sulfobacillus</taxon>
    </lineage>
</organism>
<dbReference type="PROSITE" id="PS50857">
    <property type="entry name" value="COX2_CUA"/>
    <property type="match status" value="1"/>
</dbReference>
<dbReference type="InterPro" id="IPR008972">
    <property type="entry name" value="Cupredoxin"/>
</dbReference>
<keyword evidence="18" id="KW-1185">Reference proteome</keyword>
<evidence type="ECO:0000256" key="3">
    <source>
        <dbReference type="ARBA" id="ARBA00012949"/>
    </source>
</evidence>
<dbReference type="InterPro" id="IPR045187">
    <property type="entry name" value="CcO_II"/>
</dbReference>
<evidence type="ECO:0000256" key="12">
    <source>
        <dbReference type="ARBA" id="ARBA00024688"/>
    </source>
</evidence>
<dbReference type="EMBL" id="FWWY01000001">
    <property type="protein sequence ID" value="SMC02268.1"/>
    <property type="molecule type" value="Genomic_DNA"/>
</dbReference>
<dbReference type="PANTHER" id="PTHR22888">
    <property type="entry name" value="CYTOCHROME C OXIDASE, SUBUNIT II"/>
    <property type="match status" value="1"/>
</dbReference>